<sequence length="134" mass="14391">MALTKPSILLLLLFAMLMGILPSGLAAARIPVLGLQSSPSQFPSLETFQQCWVSMEEMVGCYSEVYRSFISGKEGLSTIGPSCCMANNDITSNCWSQMFPNTPAIPTLLNNYCATYQTGQGDAPSPSVEPADLN</sequence>
<feature type="chain" id="PRO_5039943658" evidence="2">
    <location>
        <begin position="28"/>
        <end position="134"/>
    </location>
</feature>
<dbReference type="Proteomes" id="UP000215914">
    <property type="component" value="Unassembled WGS sequence"/>
</dbReference>
<evidence type="ECO:0000313" key="5">
    <source>
        <dbReference type="Proteomes" id="UP000215914"/>
    </source>
</evidence>
<evidence type="ECO:0000256" key="2">
    <source>
        <dbReference type="SAM" id="SignalP"/>
    </source>
</evidence>
<comment type="caution">
    <text evidence="4">The sequence shown here is derived from an EMBL/GenBank/DDBJ whole genome shotgun (WGS) entry which is preliminary data.</text>
</comment>
<dbReference type="AlphaFoldDB" id="A0A9K3IXV3"/>
<proteinExistence type="predicted"/>
<dbReference type="InterPro" id="IPR008502">
    <property type="entry name" value="Prolamin-like"/>
</dbReference>
<reference evidence="4" key="1">
    <citation type="journal article" date="2017" name="Nature">
        <title>The sunflower genome provides insights into oil metabolism, flowering and Asterid evolution.</title>
        <authorList>
            <person name="Badouin H."/>
            <person name="Gouzy J."/>
            <person name="Grassa C.J."/>
            <person name="Murat F."/>
            <person name="Staton S.E."/>
            <person name="Cottret L."/>
            <person name="Lelandais-Briere C."/>
            <person name="Owens G.L."/>
            <person name="Carrere S."/>
            <person name="Mayjonade B."/>
            <person name="Legrand L."/>
            <person name="Gill N."/>
            <person name="Kane N.C."/>
            <person name="Bowers J.E."/>
            <person name="Hubner S."/>
            <person name="Bellec A."/>
            <person name="Berard A."/>
            <person name="Berges H."/>
            <person name="Blanchet N."/>
            <person name="Boniface M.C."/>
            <person name="Brunel D."/>
            <person name="Catrice O."/>
            <person name="Chaidir N."/>
            <person name="Claudel C."/>
            <person name="Donnadieu C."/>
            <person name="Faraut T."/>
            <person name="Fievet G."/>
            <person name="Helmstetter N."/>
            <person name="King M."/>
            <person name="Knapp S.J."/>
            <person name="Lai Z."/>
            <person name="Le Paslier M.C."/>
            <person name="Lippi Y."/>
            <person name="Lorenzon L."/>
            <person name="Mandel J.R."/>
            <person name="Marage G."/>
            <person name="Marchand G."/>
            <person name="Marquand E."/>
            <person name="Bret-Mestries E."/>
            <person name="Morien E."/>
            <person name="Nambeesan S."/>
            <person name="Nguyen T."/>
            <person name="Pegot-Espagnet P."/>
            <person name="Pouilly N."/>
            <person name="Raftis F."/>
            <person name="Sallet E."/>
            <person name="Schiex T."/>
            <person name="Thomas J."/>
            <person name="Vandecasteele C."/>
            <person name="Vares D."/>
            <person name="Vear F."/>
            <person name="Vautrin S."/>
            <person name="Crespi M."/>
            <person name="Mangin B."/>
            <person name="Burke J.M."/>
            <person name="Salse J."/>
            <person name="Munos S."/>
            <person name="Vincourt P."/>
            <person name="Rieseberg L.H."/>
            <person name="Langlade N.B."/>
        </authorList>
    </citation>
    <scope>NUCLEOTIDE SEQUENCE</scope>
    <source>
        <tissue evidence="4">Leaves</tissue>
    </source>
</reference>
<name>A0A9K3IXV3_HELAN</name>
<feature type="signal peptide" evidence="2">
    <location>
        <begin position="1"/>
        <end position="27"/>
    </location>
</feature>
<dbReference type="Gramene" id="mRNA:HanXRQr2_Chr05g0205601">
    <property type="protein sequence ID" value="CDS:HanXRQr2_Chr05g0205601.1"/>
    <property type="gene ID" value="HanXRQr2_Chr05g0205601"/>
</dbReference>
<protein>
    <submittedName>
        <fullName evidence="4">Prolamin-like domain-containing protein</fullName>
    </submittedName>
</protein>
<dbReference type="PANTHER" id="PTHR31181:SF67">
    <property type="entry name" value="PROLAMIN-LIKE PROTEIN (DUF1278)"/>
    <property type="match status" value="1"/>
</dbReference>
<keyword evidence="1 2" id="KW-0732">Signal</keyword>
<reference evidence="4" key="2">
    <citation type="submission" date="2020-06" db="EMBL/GenBank/DDBJ databases">
        <title>Helianthus annuus Genome sequencing and assembly Release 2.</title>
        <authorList>
            <person name="Gouzy J."/>
            <person name="Langlade N."/>
            <person name="Munos S."/>
        </authorList>
    </citation>
    <scope>NUCLEOTIDE SEQUENCE</scope>
    <source>
        <tissue evidence="4">Leaves</tissue>
    </source>
</reference>
<dbReference type="PANTHER" id="PTHR31181">
    <property type="entry name" value="EGG CELL-SECRETED PROTEIN 1.4"/>
    <property type="match status" value="1"/>
</dbReference>
<organism evidence="4 5">
    <name type="scientific">Helianthus annuus</name>
    <name type="common">Common sunflower</name>
    <dbReference type="NCBI Taxonomy" id="4232"/>
    <lineage>
        <taxon>Eukaryota</taxon>
        <taxon>Viridiplantae</taxon>
        <taxon>Streptophyta</taxon>
        <taxon>Embryophyta</taxon>
        <taxon>Tracheophyta</taxon>
        <taxon>Spermatophyta</taxon>
        <taxon>Magnoliopsida</taxon>
        <taxon>eudicotyledons</taxon>
        <taxon>Gunneridae</taxon>
        <taxon>Pentapetalae</taxon>
        <taxon>asterids</taxon>
        <taxon>campanulids</taxon>
        <taxon>Asterales</taxon>
        <taxon>Asteraceae</taxon>
        <taxon>Asteroideae</taxon>
        <taxon>Heliantheae alliance</taxon>
        <taxon>Heliantheae</taxon>
        <taxon>Helianthus</taxon>
    </lineage>
</organism>
<evidence type="ECO:0000259" key="3">
    <source>
        <dbReference type="Pfam" id="PF05617"/>
    </source>
</evidence>
<keyword evidence="5" id="KW-1185">Reference proteome</keyword>
<feature type="domain" description="Prolamin-like" evidence="3">
    <location>
        <begin position="50"/>
        <end position="113"/>
    </location>
</feature>
<evidence type="ECO:0000256" key="1">
    <source>
        <dbReference type="ARBA" id="ARBA00022729"/>
    </source>
</evidence>
<dbReference type="EMBL" id="MNCJ02000320">
    <property type="protein sequence ID" value="KAF5805138.1"/>
    <property type="molecule type" value="Genomic_DNA"/>
</dbReference>
<dbReference type="Pfam" id="PF05617">
    <property type="entry name" value="Prolamin_like"/>
    <property type="match status" value="1"/>
</dbReference>
<evidence type="ECO:0000313" key="4">
    <source>
        <dbReference type="EMBL" id="KAF5805138.1"/>
    </source>
</evidence>
<accession>A0A9K3IXV3</accession>
<gene>
    <name evidence="4" type="ORF">HanXRQr2_Chr05g0205601</name>
</gene>